<dbReference type="Pfam" id="PF01075">
    <property type="entry name" value="Glyco_transf_9"/>
    <property type="match status" value="1"/>
</dbReference>
<dbReference type="SUPFAM" id="SSF53756">
    <property type="entry name" value="UDP-Glycosyltransferase/glycogen phosphorylase"/>
    <property type="match status" value="1"/>
</dbReference>
<dbReference type="InterPro" id="IPR002201">
    <property type="entry name" value="Glyco_trans_9"/>
</dbReference>
<reference evidence="3 4" key="1">
    <citation type="submission" date="2016-09" db="EMBL/GenBank/DDBJ databases">
        <title>Genome-resolved meta-omics ties microbial dynamics to process performance in biotechnology for thiocyanate degradation.</title>
        <authorList>
            <person name="Kantor R.S."/>
            <person name="Huddy R.J."/>
            <person name="Iyer R."/>
            <person name="Thomas B.C."/>
            <person name="Brown C.T."/>
            <person name="Anantharaman K."/>
            <person name="Tringe S."/>
            <person name="Hettich R.L."/>
            <person name="Harrison S.T."/>
            <person name="Banfield J.F."/>
        </authorList>
    </citation>
    <scope>NUCLEOTIDE SEQUENCE [LARGE SCALE GENOMIC DNA]</scope>
    <source>
        <strain evidence="3">59-99</strain>
    </source>
</reference>
<keyword evidence="1" id="KW-0328">Glycosyltransferase</keyword>
<dbReference type="CDD" id="cd03789">
    <property type="entry name" value="GT9_LPS_heptosyltransferase"/>
    <property type="match status" value="1"/>
</dbReference>
<evidence type="ECO:0000256" key="2">
    <source>
        <dbReference type="ARBA" id="ARBA00022679"/>
    </source>
</evidence>
<keyword evidence="2" id="KW-0808">Transferase</keyword>
<dbReference type="InterPro" id="IPR051199">
    <property type="entry name" value="LPS_LOS_Heptosyltrfase"/>
</dbReference>
<comment type="caution">
    <text evidence="3">The sequence shown here is derived from an EMBL/GenBank/DDBJ whole genome shotgun (WGS) entry which is preliminary data.</text>
</comment>
<evidence type="ECO:0000313" key="3">
    <source>
        <dbReference type="EMBL" id="OJX56903.1"/>
    </source>
</evidence>
<dbReference type="PANTHER" id="PTHR30160">
    <property type="entry name" value="TETRAACYLDISACCHARIDE 4'-KINASE-RELATED"/>
    <property type="match status" value="1"/>
</dbReference>
<proteinExistence type="predicted"/>
<protein>
    <recommendedName>
        <fullName evidence="5">Lipopolysaccharide heptosyltransferase II</fullName>
    </recommendedName>
</protein>
<accession>A0A1M3KWZ7</accession>
<organism evidence="3 4">
    <name type="scientific">Candidatus Kapaibacterium thiocyanatum</name>
    <dbReference type="NCBI Taxonomy" id="1895771"/>
    <lineage>
        <taxon>Bacteria</taxon>
        <taxon>Pseudomonadati</taxon>
        <taxon>Candidatus Kapaibacteriota</taxon>
        <taxon>Candidatus Kapaibacteriia</taxon>
        <taxon>Candidatus Kapaibacteriales</taxon>
        <taxon>Candidatus Kapaibacteriaceae</taxon>
        <taxon>Candidatus Kapaibacterium</taxon>
    </lineage>
</organism>
<dbReference type="GO" id="GO:0005829">
    <property type="term" value="C:cytosol"/>
    <property type="evidence" value="ECO:0007669"/>
    <property type="project" value="TreeGrafter"/>
</dbReference>
<dbReference type="Proteomes" id="UP000184233">
    <property type="component" value="Unassembled WGS sequence"/>
</dbReference>
<dbReference type="GO" id="GO:0008713">
    <property type="term" value="F:ADP-heptose-lipopolysaccharide heptosyltransferase activity"/>
    <property type="evidence" value="ECO:0007669"/>
    <property type="project" value="TreeGrafter"/>
</dbReference>
<sequence length="338" mass="36975">MQSILVIRLSSMGDVILATPLIRQLRHTYPDAIIDVAVASRFAGVHADNPRIRKVWKIEPRTSPDPELDDVKLAMRESVPGGHYDLVVDLQNNFRSAALRKGLGRDAVRAPKHRLEKLALVYLKRRPQPIIPVVARYRKSVAHLPLAFDSDGPEVWLPEERTLGYYPPDAHTAVVRGRIAVAPGAHHATKRWPAVRFAELCRRLVEEQGLVPVLVGGPDDRELCDGIAASSGVPVERADGIGGIQDTARVLDTCDAIVTNDTGVMHLASARRLPVVAIFGSTVPELGFAPYGVRHVIVQHDLGCRPCSHIGRAACPKGHFLCMNGITVQEVLEALQKP</sequence>
<dbReference type="Gene3D" id="3.40.50.2000">
    <property type="entry name" value="Glycogen Phosphorylase B"/>
    <property type="match status" value="2"/>
</dbReference>
<evidence type="ECO:0000313" key="4">
    <source>
        <dbReference type="Proteomes" id="UP000184233"/>
    </source>
</evidence>
<name>A0A1M3KWZ7_9BACT</name>
<evidence type="ECO:0008006" key="5">
    <source>
        <dbReference type="Google" id="ProtNLM"/>
    </source>
</evidence>
<evidence type="ECO:0000256" key="1">
    <source>
        <dbReference type="ARBA" id="ARBA00022676"/>
    </source>
</evidence>
<dbReference type="STRING" id="1895771.BGO89_10285"/>
<dbReference type="EMBL" id="MKVH01000024">
    <property type="protein sequence ID" value="OJX56903.1"/>
    <property type="molecule type" value="Genomic_DNA"/>
</dbReference>
<gene>
    <name evidence="3" type="ORF">BGO89_10285</name>
</gene>
<dbReference type="AlphaFoldDB" id="A0A1M3KWZ7"/>
<dbReference type="GO" id="GO:0009244">
    <property type="term" value="P:lipopolysaccharide core region biosynthetic process"/>
    <property type="evidence" value="ECO:0007669"/>
    <property type="project" value="TreeGrafter"/>
</dbReference>